<evidence type="ECO:0000313" key="4">
    <source>
        <dbReference type="Proteomes" id="UP000187550"/>
    </source>
</evidence>
<comment type="similarity">
    <text evidence="1">Belongs to the UPF0312 family.</text>
</comment>
<accession>A0A1U7PP80</accession>
<evidence type="ECO:0000313" key="3">
    <source>
        <dbReference type="EMBL" id="SIT89268.1"/>
    </source>
</evidence>
<dbReference type="SMART" id="SM00867">
    <property type="entry name" value="YceI"/>
    <property type="match status" value="1"/>
</dbReference>
<dbReference type="InterPro" id="IPR036761">
    <property type="entry name" value="TTHA0802/YceI-like_sf"/>
</dbReference>
<dbReference type="Proteomes" id="UP000187550">
    <property type="component" value="Unassembled WGS sequence"/>
</dbReference>
<keyword evidence="4" id="KW-1185">Reference proteome</keyword>
<protein>
    <submittedName>
        <fullName evidence="3">Polyisoprenoid-binding protein YceI</fullName>
    </submittedName>
</protein>
<dbReference type="Pfam" id="PF04264">
    <property type="entry name" value="YceI"/>
    <property type="match status" value="1"/>
</dbReference>
<name>A0A1U7PP80_9BACI</name>
<dbReference type="PANTHER" id="PTHR34406">
    <property type="entry name" value="PROTEIN YCEI"/>
    <property type="match status" value="1"/>
</dbReference>
<dbReference type="PANTHER" id="PTHR34406:SF1">
    <property type="entry name" value="PROTEIN YCEI"/>
    <property type="match status" value="1"/>
</dbReference>
<sequence>MANSKWQVDAAHSHITFTVKHMMISKVRGSFSKFDAEIDADPENLTGASISFNIEVPSIDTDNEDRDNHLRSADFFDAEQYPEIRFKSTEIRQTADGEYDVKGDLTIKGTTKQVVFEAEYGGRATNPWGQEVVAFEAEGKINRKDFGLTWNQALETGGVLVGEDVKLKIELEATAGQPDTAEAEEESL</sequence>
<dbReference type="InterPro" id="IPR007372">
    <property type="entry name" value="Lipid/polyisoprenoid-bd_YceI"/>
</dbReference>
<evidence type="ECO:0000259" key="2">
    <source>
        <dbReference type="SMART" id="SM00867"/>
    </source>
</evidence>
<organism evidence="3 4">
    <name type="scientific">Edaphobacillus lindanitolerans</name>
    <dbReference type="NCBI Taxonomy" id="550447"/>
    <lineage>
        <taxon>Bacteria</taxon>
        <taxon>Bacillati</taxon>
        <taxon>Bacillota</taxon>
        <taxon>Bacilli</taxon>
        <taxon>Bacillales</taxon>
        <taxon>Bacillaceae</taxon>
        <taxon>Edaphobacillus</taxon>
    </lineage>
</organism>
<dbReference type="Gene3D" id="2.40.128.110">
    <property type="entry name" value="Lipid/polyisoprenoid-binding, YceI-like"/>
    <property type="match status" value="1"/>
</dbReference>
<reference evidence="4" key="1">
    <citation type="submission" date="2017-01" db="EMBL/GenBank/DDBJ databases">
        <authorList>
            <person name="Varghese N."/>
            <person name="Submissions S."/>
        </authorList>
    </citation>
    <scope>NUCLEOTIDE SEQUENCE [LARGE SCALE GENOMIC DNA]</scope>
    <source>
        <strain evidence="4">MNA4</strain>
    </source>
</reference>
<dbReference type="AlphaFoldDB" id="A0A1U7PP80"/>
<feature type="domain" description="Lipid/polyisoprenoid-binding YceI-like" evidence="2">
    <location>
        <begin position="5"/>
        <end position="174"/>
    </location>
</feature>
<gene>
    <name evidence="3" type="ORF">SAMN05428946_2389</name>
</gene>
<dbReference type="EMBL" id="FTPL01000003">
    <property type="protein sequence ID" value="SIT89268.1"/>
    <property type="molecule type" value="Genomic_DNA"/>
</dbReference>
<proteinExistence type="inferred from homology"/>
<evidence type="ECO:0000256" key="1">
    <source>
        <dbReference type="ARBA" id="ARBA00008812"/>
    </source>
</evidence>
<dbReference type="SUPFAM" id="SSF101874">
    <property type="entry name" value="YceI-like"/>
    <property type="match status" value="1"/>
</dbReference>